<reference evidence="2" key="1">
    <citation type="journal article" date="2019" name="Int. J. Syst. Evol. Microbiol.">
        <title>The Global Catalogue of Microorganisms (GCM) 10K type strain sequencing project: providing services to taxonomists for standard genome sequencing and annotation.</title>
        <authorList>
            <consortium name="The Broad Institute Genomics Platform"/>
            <consortium name="The Broad Institute Genome Sequencing Center for Infectious Disease"/>
            <person name="Wu L."/>
            <person name="Ma J."/>
        </authorList>
    </citation>
    <scope>NUCLEOTIDE SEQUENCE [LARGE SCALE GENOMIC DNA]</scope>
    <source>
        <strain evidence="2">NBRC 104970</strain>
    </source>
</reference>
<sequence length="223" mass="25692">MKDIDHLFKNRKLNPTRLAPFGFVPTGSGHTYSTDLLDGQFEMTVTIARDGKISAEVLDNASQEPYVLHRVSDATGAFVGKVREEYQGVLDRIVEACFERDVFKSEYAKQVIRYVRETYQDELQFLWQKFPENAIFRRKDNAKWYAALLVLQKKKLGLDEDATIDIIDLRATPEDIEALVDGEKYFPGFHMNKKHWLTICLDGSVPIEEVLRRIDESFVLARG</sequence>
<dbReference type="InterPro" id="IPR058532">
    <property type="entry name" value="YjbR/MT2646/Rv2570-like"/>
</dbReference>
<dbReference type="RefSeq" id="WP_018747163.1">
    <property type="nucleotide sequence ID" value="NZ_BSOZ01000024.1"/>
</dbReference>
<comment type="caution">
    <text evidence="1">The sequence shown here is derived from an EMBL/GenBank/DDBJ whole genome shotgun (WGS) entry which is preliminary data.</text>
</comment>
<protein>
    <recommendedName>
        <fullName evidence="3">MmcQ family protein</fullName>
    </recommendedName>
</protein>
<dbReference type="PANTHER" id="PTHR35145">
    <property type="entry name" value="CYTOPLASMIC PROTEIN-RELATED"/>
    <property type="match status" value="1"/>
</dbReference>
<dbReference type="InterPro" id="IPR007351">
    <property type="entry name" value="YjbR"/>
</dbReference>
<dbReference type="PANTHER" id="PTHR35145:SF1">
    <property type="entry name" value="CYTOPLASMIC PROTEIN"/>
    <property type="match status" value="1"/>
</dbReference>
<dbReference type="EMBL" id="BSOZ01000024">
    <property type="protein sequence ID" value="GLS04707.1"/>
    <property type="molecule type" value="Genomic_DNA"/>
</dbReference>
<accession>A0ABQ6BTE2</accession>
<evidence type="ECO:0008006" key="3">
    <source>
        <dbReference type="Google" id="ProtNLM"/>
    </source>
</evidence>
<dbReference type="Gene3D" id="3.90.1150.30">
    <property type="match status" value="1"/>
</dbReference>
<dbReference type="InterPro" id="IPR038056">
    <property type="entry name" value="YjbR-like_sf"/>
</dbReference>
<gene>
    <name evidence="1" type="ORF">GCM10007860_18540</name>
</gene>
<keyword evidence="2" id="KW-1185">Reference proteome</keyword>
<organism evidence="1 2">
    <name type="scientific">Chitiniphilus shinanonensis</name>
    <dbReference type="NCBI Taxonomy" id="553088"/>
    <lineage>
        <taxon>Bacteria</taxon>
        <taxon>Pseudomonadati</taxon>
        <taxon>Pseudomonadota</taxon>
        <taxon>Betaproteobacteria</taxon>
        <taxon>Neisseriales</taxon>
        <taxon>Chitinibacteraceae</taxon>
        <taxon>Chitiniphilus</taxon>
    </lineage>
</organism>
<dbReference type="Pfam" id="PF04237">
    <property type="entry name" value="YjbR"/>
    <property type="match status" value="1"/>
</dbReference>
<dbReference type="Proteomes" id="UP001156836">
    <property type="component" value="Unassembled WGS sequence"/>
</dbReference>
<evidence type="ECO:0000313" key="2">
    <source>
        <dbReference type="Proteomes" id="UP001156836"/>
    </source>
</evidence>
<evidence type="ECO:0000313" key="1">
    <source>
        <dbReference type="EMBL" id="GLS04707.1"/>
    </source>
</evidence>
<name>A0ABQ6BTE2_9NEIS</name>
<proteinExistence type="predicted"/>
<dbReference type="SUPFAM" id="SSF142906">
    <property type="entry name" value="YjbR-like"/>
    <property type="match status" value="1"/>
</dbReference>